<dbReference type="PANTHER" id="PTHR48029">
    <property type="entry name" value="NUCLEOLAR PROTEIN 8"/>
    <property type="match status" value="1"/>
</dbReference>
<dbReference type="PROSITE" id="PS50102">
    <property type="entry name" value="RRM"/>
    <property type="match status" value="1"/>
</dbReference>
<accession>A0AAV6P433</accession>
<feature type="domain" description="RRM" evidence="4">
    <location>
        <begin position="113"/>
        <end position="191"/>
    </location>
</feature>
<dbReference type="GO" id="GO:1900871">
    <property type="term" value="P:chloroplast mRNA modification"/>
    <property type="evidence" value="ECO:0007669"/>
    <property type="project" value="TreeGrafter"/>
</dbReference>
<dbReference type="GO" id="GO:0009507">
    <property type="term" value="C:chloroplast"/>
    <property type="evidence" value="ECO:0007669"/>
    <property type="project" value="TreeGrafter"/>
</dbReference>
<reference evidence="5 6" key="1">
    <citation type="journal article" date="2021" name="Hortic Res">
        <title>The domestication of Cucurbita argyrosperma as revealed by the genome of its wild relative.</title>
        <authorList>
            <person name="Barrera-Redondo J."/>
            <person name="Sanchez-de la Vega G."/>
            <person name="Aguirre-Liguori J.A."/>
            <person name="Castellanos-Morales G."/>
            <person name="Gutierrez-Guerrero Y.T."/>
            <person name="Aguirre-Dugua X."/>
            <person name="Aguirre-Planter E."/>
            <person name="Tenaillon M.I."/>
            <person name="Lira-Saade R."/>
            <person name="Eguiarte L.E."/>
        </authorList>
    </citation>
    <scope>NUCLEOTIDE SEQUENCE [LARGE SCALE GENOMIC DNA]</scope>
    <source>
        <strain evidence="5">JBR-2021</strain>
    </source>
</reference>
<dbReference type="GO" id="GO:0016554">
    <property type="term" value="P:cytidine to uridine editing"/>
    <property type="evidence" value="ECO:0007669"/>
    <property type="project" value="TreeGrafter"/>
</dbReference>
<protein>
    <submittedName>
        <fullName evidence="5">Organelle RRM domain-containing protein 6, chloroplastic</fullName>
    </submittedName>
</protein>
<dbReference type="Proteomes" id="UP000685013">
    <property type="component" value="Chromosome 1"/>
</dbReference>
<dbReference type="GO" id="GO:0003723">
    <property type="term" value="F:RNA binding"/>
    <property type="evidence" value="ECO:0007669"/>
    <property type="project" value="UniProtKB-UniRule"/>
</dbReference>
<dbReference type="SMART" id="SM00360">
    <property type="entry name" value="RRM"/>
    <property type="match status" value="1"/>
</dbReference>
<dbReference type="AlphaFoldDB" id="A0AAV6P433"/>
<name>A0AAV6P433_9ROSI</name>
<organism evidence="5 6">
    <name type="scientific">Cucurbita argyrosperma subsp. sororia</name>
    <dbReference type="NCBI Taxonomy" id="37648"/>
    <lineage>
        <taxon>Eukaryota</taxon>
        <taxon>Viridiplantae</taxon>
        <taxon>Streptophyta</taxon>
        <taxon>Embryophyta</taxon>
        <taxon>Tracheophyta</taxon>
        <taxon>Spermatophyta</taxon>
        <taxon>Magnoliopsida</taxon>
        <taxon>eudicotyledons</taxon>
        <taxon>Gunneridae</taxon>
        <taxon>Pentapetalae</taxon>
        <taxon>rosids</taxon>
        <taxon>fabids</taxon>
        <taxon>Cucurbitales</taxon>
        <taxon>Cucurbitaceae</taxon>
        <taxon>Cucurbiteae</taxon>
        <taxon>Cucurbita</taxon>
    </lineage>
</organism>
<dbReference type="EMBL" id="JAGKQH010000001">
    <property type="protein sequence ID" value="KAG6607420.1"/>
    <property type="molecule type" value="Genomic_DNA"/>
</dbReference>
<evidence type="ECO:0000256" key="3">
    <source>
        <dbReference type="SAM" id="MobiDB-lite"/>
    </source>
</evidence>
<evidence type="ECO:0000256" key="1">
    <source>
        <dbReference type="ARBA" id="ARBA00022884"/>
    </source>
</evidence>
<feature type="non-terminal residue" evidence="5">
    <location>
        <position position="1"/>
    </location>
</feature>
<evidence type="ECO:0000256" key="2">
    <source>
        <dbReference type="PROSITE-ProRule" id="PRU00176"/>
    </source>
</evidence>
<gene>
    <name evidence="5" type="primary">ORRM6</name>
    <name evidence="5" type="ORF">SDJN03_00762</name>
</gene>
<comment type="caution">
    <text evidence="5">The sequence shown here is derived from an EMBL/GenBank/DDBJ whole genome shotgun (WGS) entry which is preliminary data.</text>
</comment>
<evidence type="ECO:0000259" key="4">
    <source>
        <dbReference type="PROSITE" id="PS50102"/>
    </source>
</evidence>
<keyword evidence="6" id="KW-1185">Reference proteome</keyword>
<dbReference type="InterPro" id="IPR000504">
    <property type="entry name" value="RRM_dom"/>
</dbReference>
<feature type="region of interest" description="Disordered" evidence="3">
    <location>
        <begin position="90"/>
        <end position="110"/>
    </location>
</feature>
<dbReference type="InterPro" id="IPR003954">
    <property type="entry name" value="RRM_euk-type"/>
</dbReference>
<keyword evidence="1 2" id="KW-0694">RNA-binding</keyword>
<evidence type="ECO:0000313" key="5">
    <source>
        <dbReference type="EMBL" id="KAG6607420.1"/>
    </source>
</evidence>
<dbReference type="PANTHER" id="PTHR48029:SF1">
    <property type="entry name" value="NUCLEOLAR PROTEIN 8"/>
    <property type="match status" value="1"/>
</dbReference>
<dbReference type="Pfam" id="PF00076">
    <property type="entry name" value="RRM_1"/>
    <property type="match status" value="1"/>
</dbReference>
<proteinExistence type="predicted"/>
<dbReference type="SMART" id="SM00361">
    <property type="entry name" value="RRM_1"/>
    <property type="match status" value="1"/>
</dbReference>
<sequence length="205" mass="23062">MGTILNLPDYEFLKLFHRLSAEAPEKTKMTAGLLFSAAPIPFFQLQSIDYNDIRSTVTRMRIQSIQSKLAYSTTPLPFFSVKKTRSISDSPLSSVTCVSSSPSPSPRRYSPSTRLYVSGLSFRTTEESLRNAFTSFGQLVEVNLVMDKVANRPRGFAFLRYATEEESQKAIEGMHGKFLDGRVIFVEVAKSKWELRQGLKENSSP</sequence>
<evidence type="ECO:0000313" key="6">
    <source>
        <dbReference type="Proteomes" id="UP000685013"/>
    </source>
</evidence>